<comment type="catalytic activity">
    <reaction evidence="21">
        <text>L-seryl-[protein] + acetyl-CoA = O-acetyl-L-seryl-[protein] + CoA</text>
        <dbReference type="Rhea" id="RHEA:59392"/>
        <dbReference type="Rhea" id="RHEA-COMP:9863"/>
        <dbReference type="Rhea" id="RHEA-COMP:15352"/>
        <dbReference type="ChEBI" id="CHEBI:29999"/>
        <dbReference type="ChEBI" id="CHEBI:57287"/>
        <dbReference type="ChEBI" id="CHEBI:57288"/>
        <dbReference type="ChEBI" id="CHEBI:141128"/>
    </reaction>
    <physiologicalReaction direction="left-to-right" evidence="21">
        <dbReference type="Rhea" id="RHEA:59393"/>
    </physiologicalReaction>
</comment>
<dbReference type="GO" id="GO:0046512">
    <property type="term" value="P:sphingosine biosynthetic process"/>
    <property type="evidence" value="ECO:0007669"/>
    <property type="project" value="TreeGrafter"/>
</dbReference>
<dbReference type="GO" id="GO:0043066">
    <property type="term" value="P:negative regulation of apoptotic process"/>
    <property type="evidence" value="ECO:0007669"/>
    <property type="project" value="UniProtKB-ARBA"/>
</dbReference>
<sequence>MDPARSRARGALPRPCNVLVLLNPRAGTGKALQQFQRFVQPLLADAEVSFKLMVTERQNHARELVQAEELGRWDALVIMSGDGLIHEVVNGLMDRPDWETAIQKPLCSLPGGSGNALAASVNHYAGYEQVTNEDLLTNCTLLLCRRLLEPMNLLSLHAASGIRLFSVLSLAWGMVADVDVESERYRCLGEKRFTVGTFFRLVNLRTYRGQLAYLPIGSAVSSKTPTSPVLLQGGPVDSYLVPLEEPVPSHWTVVPEQDFVLVLALLHTHMSSKMFTAPMGRCAAGVMHLFYVRAGVSRTMLLRLFLAMENGKHMECDCPYLVYVPVVAFRLECEGRGVFSVDGELLITEAVQGQVQPDYLWMVSSGREPSTTESQQEPPSQKPS</sequence>
<evidence type="ECO:0000256" key="12">
    <source>
        <dbReference type="ARBA" id="ARBA00022777"/>
    </source>
</evidence>
<evidence type="ECO:0000256" key="5">
    <source>
        <dbReference type="ARBA" id="ARBA00004496"/>
    </source>
</evidence>
<keyword evidence="6" id="KW-1003">Cell membrane</keyword>
<comment type="subunit">
    <text evidence="27">Interacts with ACY1. Binds to calmodulin. Interacts with SPHKAP. Interacts with CIB1, the interaction occurs in a calcium-dependent manner. Interacts with TRAF2. Interacts with EEF1A1; the interaction enhances SPHK1 kinase activity.</text>
</comment>
<evidence type="ECO:0000256" key="16">
    <source>
        <dbReference type="ARBA" id="ARBA00023098"/>
    </source>
</evidence>
<comment type="catalytic activity">
    <reaction evidence="22">
        <text>a sphingoid base + ATP = a sphingoid 1-phosphate + ADP + H(+)</text>
        <dbReference type="Rhea" id="RHEA:51496"/>
        <dbReference type="ChEBI" id="CHEBI:15378"/>
        <dbReference type="ChEBI" id="CHEBI:30616"/>
        <dbReference type="ChEBI" id="CHEBI:76941"/>
        <dbReference type="ChEBI" id="CHEBI:84410"/>
        <dbReference type="ChEBI" id="CHEBI:456216"/>
        <dbReference type="EC" id="2.7.1.91"/>
    </reaction>
    <physiologicalReaction direction="left-to-right" evidence="22">
        <dbReference type="Rhea" id="RHEA:51497"/>
    </physiologicalReaction>
</comment>
<evidence type="ECO:0000256" key="15">
    <source>
        <dbReference type="ARBA" id="ARBA00023018"/>
    </source>
</evidence>
<evidence type="ECO:0000256" key="27">
    <source>
        <dbReference type="ARBA" id="ARBA00063565"/>
    </source>
</evidence>
<keyword evidence="18" id="KW-0539">Nucleus</keyword>
<gene>
    <name evidence="32 33" type="primary">Sphk1</name>
</gene>
<dbReference type="Gene3D" id="3.40.50.10330">
    <property type="entry name" value="Probable inorganic polyphosphate/atp-NAD kinase, domain 1"/>
    <property type="match status" value="1"/>
</dbReference>
<dbReference type="Gene3D" id="2.60.200.40">
    <property type="match status" value="1"/>
</dbReference>
<evidence type="ECO:0000256" key="22">
    <source>
        <dbReference type="ARBA" id="ARBA00050885"/>
    </source>
</evidence>
<evidence type="ECO:0000256" key="11">
    <source>
        <dbReference type="ARBA" id="ARBA00022753"/>
    </source>
</evidence>
<dbReference type="RefSeq" id="XP_023569821.1">
    <property type="nucleotide sequence ID" value="XM_023714053.1"/>
</dbReference>
<dbReference type="GO" id="GO:0098793">
    <property type="term" value="C:presynapse"/>
    <property type="evidence" value="ECO:0007669"/>
    <property type="project" value="UniProtKB-ARBA"/>
</dbReference>
<keyword evidence="15" id="KW-0770">Synapse</keyword>
<dbReference type="PANTHER" id="PTHR12358:SF47">
    <property type="entry name" value="SPHINGOSINE KINASE 1"/>
    <property type="match status" value="1"/>
</dbReference>
<dbReference type="GO" id="GO:0051049">
    <property type="term" value="P:regulation of transport"/>
    <property type="evidence" value="ECO:0007669"/>
    <property type="project" value="UniProtKB-ARBA"/>
</dbReference>
<comment type="catalytic activity">
    <reaction evidence="25">
        <text>sphinganine + ATP = sphinganine 1-phosphate + ADP + H(+)</text>
        <dbReference type="Rhea" id="RHEA:15465"/>
        <dbReference type="ChEBI" id="CHEBI:15378"/>
        <dbReference type="ChEBI" id="CHEBI:30616"/>
        <dbReference type="ChEBI" id="CHEBI:57817"/>
        <dbReference type="ChEBI" id="CHEBI:57939"/>
        <dbReference type="ChEBI" id="CHEBI:456216"/>
        <dbReference type="EC" id="2.7.1.91"/>
    </reaction>
</comment>
<evidence type="ECO:0000256" key="19">
    <source>
        <dbReference type="ARBA" id="ARBA00034103"/>
    </source>
</evidence>
<proteinExistence type="predicted"/>
<name>A0A6P6EC36_OCTDE</name>
<dbReference type="FunFam" id="2.60.200.40:FF:000010">
    <property type="entry name" value="Sphingosine kinase 1"/>
    <property type="match status" value="1"/>
</dbReference>
<evidence type="ECO:0000256" key="18">
    <source>
        <dbReference type="ARBA" id="ARBA00023242"/>
    </source>
</evidence>
<evidence type="ECO:0000256" key="24">
    <source>
        <dbReference type="ARBA" id="ARBA00051393"/>
    </source>
</evidence>
<dbReference type="GO" id="GO:0071363">
    <property type="term" value="P:cellular response to growth factor stimulus"/>
    <property type="evidence" value="ECO:0007669"/>
    <property type="project" value="UniProtKB-ARBA"/>
</dbReference>
<feature type="domain" description="DAGKc" evidence="30">
    <location>
        <begin position="13"/>
        <end position="160"/>
    </location>
</feature>
<keyword evidence="12 32" id="KW-0418">Kinase</keyword>
<dbReference type="GO" id="GO:0001817">
    <property type="term" value="P:regulation of cytokine production"/>
    <property type="evidence" value="ECO:0007669"/>
    <property type="project" value="UniProtKB-ARBA"/>
</dbReference>
<dbReference type="GeneID" id="101585164"/>
<dbReference type="EC" id="2.7.1.91" evidence="20"/>
<dbReference type="GO" id="GO:0005634">
    <property type="term" value="C:nucleus"/>
    <property type="evidence" value="ECO:0007669"/>
    <property type="project" value="UniProtKB-SubCell"/>
</dbReference>
<dbReference type="CTD" id="8877"/>
<keyword evidence="31" id="KW-1185">Reference proteome</keyword>
<dbReference type="GO" id="GO:0005516">
    <property type="term" value="F:calmodulin binding"/>
    <property type="evidence" value="ECO:0007669"/>
    <property type="project" value="UniProtKB-KW"/>
</dbReference>
<dbReference type="OrthoDB" id="3853857at2759"/>
<evidence type="ECO:0000256" key="23">
    <source>
        <dbReference type="ARBA" id="ARBA00051017"/>
    </source>
</evidence>
<dbReference type="GO" id="GO:0005886">
    <property type="term" value="C:plasma membrane"/>
    <property type="evidence" value="ECO:0007669"/>
    <property type="project" value="UniProtKB-SubCell"/>
</dbReference>
<dbReference type="GO" id="GO:0080090">
    <property type="term" value="P:regulation of primary metabolic process"/>
    <property type="evidence" value="ECO:0007669"/>
    <property type="project" value="UniProtKB-ARBA"/>
</dbReference>
<evidence type="ECO:0000256" key="28">
    <source>
        <dbReference type="ARBA" id="ARBA00073892"/>
    </source>
</evidence>
<accession>A0A6P6EC36</accession>
<evidence type="ECO:0000313" key="32">
    <source>
        <dbReference type="RefSeq" id="XP_023569820.1"/>
    </source>
</evidence>
<dbReference type="GO" id="GO:0010008">
    <property type="term" value="C:endosome membrane"/>
    <property type="evidence" value="ECO:0007669"/>
    <property type="project" value="UniProtKB-SubCell"/>
</dbReference>
<dbReference type="InterPro" id="IPR016064">
    <property type="entry name" value="NAD/diacylglycerol_kinase_sf"/>
</dbReference>
<dbReference type="GO" id="GO:0005524">
    <property type="term" value="F:ATP binding"/>
    <property type="evidence" value="ECO:0007669"/>
    <property type="project" value="UniProtKB-KW"/>
</dbReference>
<keyword evidence="17" id="KW-0472">Membrane</keyword>
<evidence type="ECO:0000259" key="30">
    <source>
        <dbReference type="PROSITE" id="PS50146"/>
    </source>
</evidence>
<evidence type="ECO:0000256" key="10">
    <source>
        <dbReference type="ARBA" id="ARBA00022741"/>
    </source>
</evidence>
<keyword evidence="13" id="KW-0067">ATP-binding</keyword>
<dbReference type="FunFam" id="3.40.50.10330:FF:000005">
    <property type="entry name" value="Sphingosine kinase 2"/>
    <property type="match status" value="1"/>
</dbReference>
<keyword evidence="14" id="KW-0112">Calmodulin-binding</keyword>
<evidence type="ECO:0000256" key="3">
    <source>
        <dbReference type="ARBA" id="ARBA00004236"/>
    </source>
</evidence>
<evidence type="ECO:0000256" key="6">
    <source>
        <dbReference type="ARBA" id="ARBA00022475"/>
    </source>
</evidence>
<evidence type="ECO:0000256" key="13">
    <source>
        <dbReference type="ARBA" id="ARBA00022840"/>
    </source>
</evidence>
<keyword evidence="11" id="KW-0967">Endosome</keyword>
<evidence type="ECO:0000256" key="1">
    <source>
        <dbReference type="ARBA" id="ARBA00001946"/>
    </source>
</evidence>
<dbReference type="InterPro" id="IPR001206">
    <property type="entry name" value="Diacylglycerol_kinase_cat_dom"/>
</dbReference>
<organism evidence="31 33">
    <name type="scientific">Octodon degus</name>
    <name type="common">Degu</name>
    <name type="synonym">Sciurus degus</name>
    <dbReference type="NCBI Taxonomy" id="10160"/>
    <lineage>
        <taxon>Eukaryota</taxon>
        <taxon>Metazoa</taxon>
        <taxon>Chordata</taxon>
        <taxon>Craniata</taxon>
        <taxon>Vertebrata</taxon>
        <taxon>Euteleostomi</taxon>
        <taxon>Mammalia</taxon>
        <taxon>Eutheria</taxon>
        <taxon>Euarchontoglires</taxon>
        <taxon>Glires</taxon>
        <taxon>Rodentia</taxon>
        <taxon>Hystricomorpha</taxon>
        <taxon>Octodontidae</taxon>
        <taxon>Octodon</taxon>
    </lineage>
</organism>
<evidence type="ECO:0000256" key="26">
    <source>
        <dbReference type="ARBA" id="ARBA00053667"/>
    </source>
</evidence>
<dbReference type="InterPro" id="IPR050187">
    <property type="entry name" value="Lipid_Phosphate_FormReg"/>
</dbReference>
<comment type="catalytic activity">
    <reaction evidence="24">
        <text>sphing-4-enine + ATP = sphing-4-enine 1-phosphate + ADP + H(+)</text>
        <dbReference type="Rhea" id="RHEA:35847"/>
        <dbReference type="ChEBI" id="CHEBI:15378"/>
        <dbReference type="ChEBI" id="CHEBI:30616"/>
        <dbReference type="ChEBI" id="CHEBI:57756"/>
        <dbReference type="ChEBI" id="CHEBI:60119"/>
        <dbReference type="ChEBI" id="CHEBI:456216"/>
        <dbReference type="EC" id="2.7.1.91"/>
    </reaction>
</comment>
<evidence type="ECO:0000256" key="17">
    <source>
        <dbReference type="ARBA" id="ARBA00023136"/>
    </source>
</evidence>
<keyword evidence="9" id="KW-0808">Transferase</keyword>
<dbReference type="GO" id="GO:0070301">
    <property type="term" value="P:cellular response to hydrogen peroxide"/>
    <property type="evidence" value="ECO:0007669"/>
    <property type="project" value="UniProtKB-ARBA"/>
</dbReference>
<evidence type="ECO:0000256" key="29">
    <source>
        <dbReference type="ARBA" id="ARBA00078920"/>
    </source>
</evidence>
<dbReference type="GO" id="GO:0150077">
    <property type="term" value="P:regulation of neuroinflammatory response"/>
    <property type="evidence" value="ECO:0007669"/>
    <property type="project" value="UniProtKB-ARBA"/>
</dbReference>
<keyword evidence="16" id="KW-0443">Lipid metabolism</keyword>
<evidence type="ECO:0000256" key="4">
    <source>
        <dbReference type="ARBA" id="ARBA00004481"/>
    </source>
</evidence>
<keyword evidence="7" id="KW-0963">Cytoplasm</keyword>
<evidence type="ECO:0000256" key="9">
    <source>
        <dbReference type="ARBA" id="ARBA00022679"/>
    </source>
</evidence>
<dbReference type="AlphaFoldDB" id="A0A6P6EC36"/>
<dbReference type="Pfam" id="PF00781">
    <property type="entry name" value="DAGK_cat"/>
    <property type="match status" value="1"/>
</dbReference>
<dbReference type="GO" id="GO:0008481">
    <property type="term" value="F:sphingosine kinase activity"/>
    <property type="evidence" value="ECO:0007669"/>
    <property type="project" value="UniProtKB-EC"/>
</dbReference>
<evidence type="ECO:0000256" key="7">
    <source>
        <dbReference type="ARBA" id="ARBA00022490"/>
    </source>
</evidence>
<evidence type="ECO:0000313" key="31">
    <source>
        <dbReference type="Proteomes" id="UP000515203"/>
    </source>
</evidence>
<dbReference type="RefSeq" id="XP_023569820.1">
    <property type="nucleotide sequence ID" value="XM_023714052.1"/>
</dbReference>
<dbReference type="SMART" id="SM00046">
    <property type="entry name" value="DAGKc"/>
    <property type="match status" value="1"/>
</dbReference>
<evidence type="ECO:0000256" key="2">
    <source>
        <dbReference type="ARBA" id="ARBA00004123"/>
    </source>
</evidence>
<evidence type="ECO:0000256" key="21">
    <source>
        <dbReference type="ARBA" id="ARBA00048662"/>
    </source>
</evidence>
<dbReference type="PROSITE" id="PS50146">
    <property type="entry name" value="DAGK"/>
    <property type="match status" value="1"/>
</dbReference>
<evidence type="ECO:0000256" key="14">
    <source>
        <dbReference type="ARBA" id="ARBA00022860"/>
    </source>
</evidence>
<dbReference type="SUPFAM" id="SSF111331">
    <property type="entry name" value="NAD kinase/diacylglycerol kinase-like"/>
    <property type="match status" value="1"/>
</dbReference>
<protein>
    <recommendedName>
        <fullName evidence="28">Sphingosine kinase 1</fullName>
        <ecNumber evidence="20">2.7.1.91</ecNumber>
    </recommendedName>
    <alternativeName>
        <fullName evidence="29">Acetyltransferase SPHK1</fullName>
    </alternativeName>
</protein>
<evidence type="ECO:0000313" key="33">
    <source>
        <dbReference type="RefSeq" id="XP_023569821.1"/>
    </source>
</evidence>
<keyword evidence="8" id="KW-0597">Phosphoprotein</keyword>
<dbReference type="Proteomes" id="UP000515203">
    <property type="component" value="Unplaced"/>
</dbReference>
<keyword evidence="10" id="KW-0547">Nucleotide-binding</keyword>
<comment type="subcellular location">
    <subcellularLocation>
        <location evidence="3">Cell membrane</location>
    </subcellularLocation>
    <subcellularLocation>
        <location evidence="5">Cytoplasm</location>
    </subcellularLocation>
    <subcellularLocation>
        <location evidence="4">Endosome membrane</location>
        <topology evidence="4">Peripheral membrane protein</topology>
    </subcellularLocation>
    <subcellularLocation>
        <location evidence="2">Nucleus</location>
    </subcellularLocation>
    <subcellularLocation>
        <location evidence="19">Synapse</location>
    </subcellularLocation>
</comment>
<evidence type="ECO:0000256" key="8">
    <source>
        <dbReference type="ARBA" id="ARBA00022553"/>
    </source>
</evidence>
<evidence type="ECO:0000256" key="25">
    <source>
        <dbReference type="ARBA" id="ARBA00051648"/>
    </source>
</evidence>
<dbReference type="InterPro" id="IPR017438">
    <property type="entry name" value="ATP-NAD_kinase_N"/>
</dbReference>
<evidence type="ECO:0000256" key="20">
    <source>
        <dbReference type="ARBA" id="ARBA00044037"/>
    </source>
</evidence>
<comment type="catalytic activity">
    <reaction evidence="23">
        <text>1-O-hexadecyl-2-amino-sn-glycerol + ATP = 1-O-hexadecyl-2-desoxy-2-amino-sn-glycero-3-phosphate + ADP + H(+)</text>
        <dbReference type="Rhea" id="RHEA:41163"/>
        <dbReference type="ChEBI" id="CHEBI:15378"/>
        <dbReference type="ChEBI" id="CHEBI:30616"/>
        <dbReference type="ChEBI" id="CHEBI:77786"/>
        <dbReference type="ChEBI" id="CHEBI:77787"/>
        <dbReference type="ChEBI" id="CHEBI:456216"/>
    </reaction>
</comment>
<comment type="function">
    <text evidence="26">Has serine acetyltransferase activity on PTGS2/COX2 in an acetyl-CoA dependent manner. The acetyltransferase activity increases in presence of the kinase substrate, sphingosine. During neuroinflammation, through PTGS2 acetylation, promotes neuronal secretion of specialized preresolving mediators (SPMs), especially 15-R-lipoxin A4, which results in an increase of phagocytic microglia.</text>
</comment>
<reference evidence="32 33" key="1">
    <citation type="submission" date="2025-04" db="UniProtKB">
        <authorList>
            <consortium name="RefSeq"/>
        </authorList>
    </citation>
    <scope>IDENTIFICATION</scope>
</reference>
<comment type="cofactor">
    <cofactor evidence="1">
        <name>Mg(2+)</name>
        <dbReference type="ChEBI" id="CHEBI:18420"/>
    </cofactor>
</comment>
<dbReference type="PANTHER" id="PTHR12358">
    <property type="entry name" value="SPHINGOSINE KINASE"/>
    <property type="match status" value="1"/>
</dbReference>